<dbReference type="RefSeq" id="WP_131415418.1">
    <property type="nucleotide sequence ID" value="NZ_SJXE01000004.1"/>
</dbReference>
<comment type="caution">
    <text evidence="3">The sequence shown here is derived from an EMBL/GenBank/DDBJ whole genome shotgun (WGS) entry which is preliminary data.</text>
</comment>
<name>A0ABY2AK98_9GAMM</name>
<organism evidence="3 4">
    <name type="scientific">Corallincola luteus</name>
    <dbReference type="NCBI Taxonomy" id="1775177"/>
    <lineage>
        <taxon>Bacteria</taxon>
        <taxon>Pseudomonadati</taxon>
        <taxon>Pseudomonadota</taxon>
        <taxon>Gammaproteobacteria</taxon>
        <taxon>Alteromonadales</taxon>
        <taxon>Psychromonadaceae</taxon>
        <taxon>Corallincola</taxon>
    </lineage>
</organism>
<dbReference type="EMBL" id="SJXE01000004">
    <property type="protein sequence ID" value="TCI03232.1"/>
    <property type="molecule type" value="Genomic_DNA"/>
</dbReference>
<dbReference type="PANTHER" id="PTHR35565">
    <property type="entry name" value="CYTOPLASMIC PROTEIN-RELATED"/>
    <property type="match status" value="1"/>
</dbReference>
<dbReference type="InterPro" id="IPR010269">
    <property type="entry name" value="T6SS_TssC-like"/>
</dbReference>
<dbReference type="Pfam" id="PF18945">
    <property type="entry name" value="VipB_2"/>
    <property type="match status" value="1"/>
</dbReference>
<dbReference type="Proteomes" id="UP000292554">
    <property type="component" value="Unassembled WGS sequence"/>
</dbReference>
<proteinExistence type="predicted"/>
<dbReference type="PANTHER" id="PTHR35565:SF3">
    <property type="entry name" value="TYPE VI SECRETION SYSTEM SHEATH PROTEIN TSSC1"/>
    <property type="match status" value="1"/>
</dbReference>
<feature type="domain" description="TssC1 N-terminal" evidence="1">
    <location>
        <begin position="30"/>
        <end position="342"/>
    </location>
</feature>
<dbReference type="InterPro" id="IPR044031">
    <property type="entry name" value="TssC1_N"/>
</dbReference>
<dbReference type="Pfam" id="PF05943">
    <property type="entry name" value="VipB"/>
    <property type="match status" value="1"/>
</dbReference>
<dbReference type="InterPro" id="IPR044032">
    <property type="entry name" value="TssC1_C"/>
</dbReference>
<keyword evidence="4" id="KW-1185">Reference proteome</keyword>
<evidence type="ECO:0000313" key="4">
    <source>
        <dbReference type="Proteomes" id="UP000292554"/>
    </source>
</evidence>
<dbReference type="NCBIfam" id="TIGR03355">
    <property type="entry name" value="VI_chp_2"/>
    <property type="match status" value="1"/>
</dbReference>
<evidence type="ECO:0000259" key="2">
    <source>
        <dbReference type="Pfam" id="PF18945"/>
    </source>
</evidence>
<feature type="domain" description="TssC1 C-terminal" evidence="2">
    <location>
        <begin position="352"/>
        <end position="462"/>
    </location>
</feature>
<accession>A0ABY2AK98</accession>
<protein>
    <submittedName>
        <fullName evidence="3">Type VI secretion system contractile sheath large subunit</fullName>
    </submittedName>
</protein>
<sequence length="470" mass="52749">MGAEFKATSVGVSESKEQHALAVLRARLLRAITSIDKKIQQQLDTILHHSAFQRLEASWRGLCYLAEQTEQHDRNGLCLIKVISLSWHELSRDINRAIDFDQSEFFKLIYSNEFDMAGGEPFGLLVGDYEVSHRQRAGEQLNDINVLKEIASTAAAAFAPFITSASPTLLGVDKFSELSSVSDVSTQFQQLDYLNWRRLRQMEESRFLGITLPRILMRRPYMRDGSRQEAFHYQECVASGEQDLLWGNAAFGFAAVLVRTFAECGWFSQIRGLQPGKQANGLVCELPCRVASEIVETGLGMNSVDLQVSDRLEKALSDSGLVPLSTVPYSPHLVFYSNASVQTPMAYDSPAATINSRLSSMLQYVMCVSRFAHYIKVMGRDLLGTYETSSTIESKLQRWLHSYTAASDNASNEVRAKYPLGEANIEVKEKLGQPGHYYSVIRLRPHFQLDQMVSSMRLVTELSPKFKTAV</sequence>
<gene>
    <name evidence="3" type="primary">tssC</name>
    <name evidence="3" type="ORF">EZV61_10135</name>
</gene>
<reference evidence="3 4" key="1">
    <citation type="submission" date="2019-02" db="EMBL/GenBank/DDBJ databases">
        <title>Corallincola luteus sp. nov., a marine bacterium isolated from surface sediment of Bohai Sea in China.</title>
        <authorList>
            <person name="Ren Q."/>
        </authorList>
    </citation>
    <scope>NUCLEOTIDE SEQUENCE [LARGE SCALE GENOMIC DNA]</scope>
    <source>
        <strain evidence="3 4">DASS28</strain>
    </source>
</reference>
<evidence type="ECO:0000313" key="3">
    <source>
        <dbReference type="EMBL" id="TCI03232.1"/>
    </source>
</evidence>
<evidence type="ECO:0000259" key="1">
    <source>
        <dbReference type="Pfam" id="PF05943"/>
    </source>
</evidence>